<dbReference type="Gene3D" id="3.40.50.2000">
    <property type="entry name" value="Glycogen Phosphorylase B"/>
    <property type="match status" value="1"/>
</dbReference>
<keyword evidence="2" id="KW-0378">Hydrolase</keyword>
<gene>
    <name evidence="2" type="primary">pseG</name>
    <name evidence="2" type="ORF">L9S41_09000</name>
</gene>
<dbReference type="Gene3D" id="3.40.50.11190">
    <property type="match status" value="1"/>
</dbReference>
<dbReference type="EC" id="3.6.1.57" evidence="2"/>
<dbReference type="Pfam" id="PF04101">
    <property type="entry name" value="Glyco_tran_28_C"/>
    <property type="match status" value="1"/>
</dbReference>
<dbReference type="Proteomes" id="UP001060414">
    <property type="component" value="Chromosome"/>
</dbReference>
<dbReference type="InterPro" id="IPR007235">
    <property type="entry name" value="Glyco_trans_28_C"/>
</dbReference>
<evidence type="ECO:0000313" key="3">
    <source>
        <dbReference type="Proteomes" id="UP001060414"/>
    </source>
</evidence>
<evidence type="ECO:0000313" key="2">
    <source>
        <dbReference type="EMBL" id="UWZ81518.1"/>
    </source>
</evidence>
<proteinExistence type="predicted"/>
<dbReference type="GO" id="GO:0016787">
    <property type="term" value="F:hydrolase activity"/>
    <property type="evidence" value="ECO:0007669"/>
    <property type="project" value="UniProtKB-KW"/>
</dbReference>
<dbReference type="RefSeq" id="WP_260749893.1">
    <property type="nucleotide sequence ID" value="NZ_CP092109.1"/>
</dbReference>
<keyword evidence="3" id="KW-1185">Reference proteome</keyword>
<reference evidence="2" key="1">
    <citation type="journal article" date="2022" name="Environ. Microbiol.">
        <title>Geoalkalibacter halelectricus SAP #1 sp. nov. possessing extracellular electron transfer and mineral#reducing capabilities from a haloalkaline environment.</title>
        <authorList>
            <person name="Yadav S."/>
            <person name="Singh R."/>
            <person name="Sundharam S.S."/>
            <person name="Chaudhary S."/>
            <person name="Krishnamurthi S."/>
            <person name="Patil S.A."/>
        </authorList>
    </citation>
    <scope>NUCLEOTIDE SEQUENCE</scope>
    <source>
        <strain evidence="2">SAP-1</strain>
    </source>
</reference>
<feature type="domain" description="Glycosyl transferase family 28 C-terminal" evidence="1">
    <location>
        <begin position="229"/>
        <end position="318"/>
    </location>
</feature>
<accession>A0ABY5ZSB4</accession>
<name>A0ABY5ZSB4_9BACT</name>
<dbReference type="NCBIfam" id="TIGR03590">
    <property type="entry name" value="PseG"/>
    <property type="match status" value="1"/>
</dbReference>
<sequence length="349" mass="38440">MMRIAIRADSSTRIGSGHIMRCLALAEALRREGARVVFLCREEAGHLGEEIARRGFELVWVDDSGQNDPAGHPVRMAGGIDLLIVDHYALGHTWEEAMRPFARAIMVIDDLADRPHDCDLLLDQNLLPEMERRYKKLVPDGCRLLLGLAYALLREEFYTAAATAKERNQINHLLIFFGGGDPDNLTGRALGELESLSVTADIVIGGGNPHRRDLEARCRDKSDRWTLHVQTDRMAELMARADLALGAGGSTHWERCLLGLPALVVTVADNQVATTRLLHQKGACRWLGTIEDLPVGAFREAISDLLAHPQQLSIMSCAARKMVPPDGGTGKVVEAIKTLLNAEKVDLIR</sequence>
<protein>
    <submittedName>
        <fullName evidence="2">UDP-2,4-diacetamido-2,4, 6-trideoxy-beta-L-altropyranose hydrolase</fullName>
        <ecNumber evidence="2">3.6.1.57</ecNumber>
    </submittedName>
</protein>
<dbReference type="InterPro" id="IPR020023">
    <property type="entry name" value="PseG"/>
</dbReference>
<evidence type="ECO:0000259" key="1">
    <source>
        <dbReference type="Pfam" id="PF04101"/>
    </source>
</evidence>
<dbReference type="PANTHER" id="PTHR21015">
    <property type="entry name" value="UDP-N-ACETYLGLUCOSAMINE--N-ACETYLMURAMYL-(PENTAPEPTIDE) PYROPHOSPHORYL-UNDECAPRENOL N-ACETYLGLUCOSAMINE TRANSFERASE 1"/>
    <property type="match status" value="1"/>
</dbReference>
<dbReference type="PANTHER" id="PTHR21015:SF22">
    <property type="entry name" value="GLYCOSYLTRANSFERASE"/>
    <property type="match status" value="1"/>
</dbReference>
<organism evidence="2 3">
    <name type="scientific">Geoalkalibacter halelectricus</name>
    <dbReference type="NCBI Taxonomy" id="2847045"/>
    <lineage>
        <taxon>Bacteria</taxon>
        <taxon>Pseudomonadati</taxon>
        <taxon>Thermodesulfobacteriota</taxon>
        <taxon>Desulfuromonadia</taxon>
        <taxon>Desulfuromonadales</taxon>
        <taxon>Geoalkalibacteraceae</taxon>
        <taxon>Geoalkalibacter</taxon>
    </lineage>
</organism>
<dbReference type="EMBL" id="CP092109">
    <property type="protein sequence ID" value="UWZ81518.1"/>
    <property type="molecule type" value="Genomic_DNA"/>
</dbReference>
<dbReference type="SUPFAM" id="SSF53756">
    <property type="entry name" value="UDP-Glycosyltransferase/glycogen phosphorylase"/>
    <property type="match status" value="1"/>
</dbReference>